<sequence length="900" mass="101541">MTKLCSPEYKPCQSHRSLTNKPKVSASHQQFSTAGFFHTESSPRDLFNFGTGWRFFKGSHPQGGELSLDDSQWEIINAPHCVELLPEDASGSINDQGEVWYRKHFDLSEGFSNKRIFINFEAIQGKSQIWINGQKVRENYEGFLGMVLDITEYVNVGSSNLICVMADNSDDSSFPAGKNQSELDFTYVGGMYRHVWLYTTTQTYITHANQVDEVAGGGIFVHFEKVSPQSATVSIKSHLANKALQDTTLTLHTCLIDSQGSEITSTNTDVVLTSQQNLHVEQSITVENPKLWHPDSPHLYWLECSLFNQAGEKVDEVRIRIGIRTIELRGEDGLYINGQAFEDKLIGVNRHQYHAYVGTALSNNLHWYDVKKLRDAGMRVIRTAHYPQSPAFMDAADELGMLLLIPSIGWQFWNDAPQFVSQAKSNIRQKIRRDRNHPSVMAFEPALNETHQPESFLKDIYQIVHEEQPHSAIVPLDSYLEAQQFSDMVYAHPNQMRSNKLSADDIEFDLFKGKASFTREWGDNVDDWNSHNSSSRVHRSWGEQAQIIQAMHYALGSGDGGHQYATSINTLYQTPRQHVGGTLWHGFDHQRGYHPEQFWGGIMDAFRQPKYAYELFCSQRNPLVEHPIAESGYHIAILHEMTPISPSDVIVCSNADQVRLTFCGVEVGTISVKNTTTGIPFKPAVFKNAYDFMTVKDKHRADLFEEACLVAEGLVDGEVVCREVKYPARRPTRIRLRLLDESTPIVADGSQLVTIVAEVTDESGNIKRLARNSITFTVLGEAELISTERMSSNPRLVEWGTAPAMLRTSLQAGEIRIQAKPSIEGVHSLIPDELVLHSKPSTHQLLAKEQREWLVDEKELREKASQFALAKQQKITALEDMTLRLKGVEAQQTECGETAE</sequence>
<comment type="similarity">
    <text evidence="1">Belongs to the glycosyl hydrolase 2 family.</text>
</comment>
<evidence type="ECO:0000256" key="3">
    <source>
        <dbReference type="ARBA" id="ARBA00023295"/>
    </source>
</evidence>
<dbReference type="InterPro" id="IPR006104">
    <property type="entry name" value="Glyco_hydro_2_N"/>
</dbReference>
<dbReference type="InterPro" id="IPR013783">
    <property type="entry name" value="Ig-like_fold"/>
</dbReference>
<keyword evidence="2" id="KW-0378">Hydrolase</keyword>
<keyword evidence="3" id="KW-0326">Glycosidase</keyword>
<organism evidence="8 9">
    <name type="scientific">Vibrio diazotrophicus</name>
    <dbReference type="NCBI Taxonomy" id="685"/>
    <lineage>
        <taxon>Bacteria</taxon>
        <taxon>Pseudomonadati</taxon>
        <taxon>Pseudomonadota</taxon>
        <taxon>Gammaproteobacteria</taxon>
        <taxon>Vibrionales</taxon>
        <taxon>Vibrionaceae</taxon>
        <taxon>Vibrio</taxon>
    </lineage>
</organism>
<dbReference type="Gene3D" id="2.60.40.10">
    <property type="entry name" value="Immunoglobulins"/>
    <property type="match status" value="2"/>
</dbReference>
<dbReference type="InterPro" id="IPR036156">
    <property type="entry name" value="Beta-gal/glucu_dom_sf"/>
</dbReference>
<feature type="domain" description="Glycoside hydrolase family 2" evidence="7">
    <location>
        <begin position="737"/>
        <end position="820"/>
    </location>
</feature>
<dbReference type="Gene3D" id="2.60.120.260">
    <property type="entry name" value="Galactose-binding domain-like"/>
    <property type="match status" value="1"/>
</dbReference>
<evidence type="ECO:0000259" key="7">
    <source>
        <dbReference type="Pfam" id="PF18565"/>
    </source>
</evidence>
<dbReference type="GO" id="GO:0005975">
    <property type="term" value="P:carbohydrate metabolic process"/>
    <property type="evidence" value="ECO:0007669"/>
    <property type="project" value="InterPro"/>
</dbReference>
<dbReference type="SUPFAM" id="SSF51445">
    <property type="entry name" value="(Trans)glycosidases"/>
    <property type="match status" value="1"/>
</dbReference>
<dbReference type="SUPFAM" id="SSF49785">
    <property type="entry name" value="Galactose-binding domain-like"/>
    <property type="match status" value="1"/>
</dbReference>
<evidence type="ECO:0000313" key="8">
    <source>
        <dbReference type="EMBL" id="PNI05908.1"/>
    </source>
</evidence>
<dbReference type="SUPFAM" id="SSF49303">
    <property type="entry name" value="beta-Galactosidase/glucuronidase domain"/>
    <property type="match status" value="1"/>
</dbReference>
<dbReference type="InterPro" id="IPR051913">
    <property type="entry name" value="GH2_Domain-Containing"/>
</dbReference>
<dbReference type="InterPro" id="IPR017853">
    <property type="entry name" value="GH"/>
</dbReference>
<evidence type="ECO:0000259" key="4">
    <source>
        <dbReference type="Pfam" id="PF00703"/>
    </source>
</evidence>
<dbReference type="PANTHER" id="PTHR42732">
    <property type="entry name" value="BETA-GALACTOSIDASE"/>
    <property type="match status" value="1"/>
</dbReference>
<dbReference type="InterPro" id="IPR008979">
    <property type="entry name" value="Galactose-bd-like_sf"/>
</dbReference>
<evidence type="ECO:0000256" key="2">
    <source>
        <dbReference type="ARBA" id="ARBA00022801"/>
    </source>
</evidence>
<dbReference type="InterPro" id="IPR006103">
    <property type="entry name" value="Glyco_hydro_2_cat"/>
</dbReference>
<feature type="domain" description="Glycoside hydrolase family 2 catalytic" evidence="5">
    <location>
        <begin position="332"/>
        <end position="466"/>
    </location>
</feature>
<dbReference type="GO" id="GO:0004553">
    <property type="term" value="F:hydrolase activity, hydrolyzing O-glycosyl compounds"/>
    <property type="evidence" value="ECO:0007669"/>
    <property type="project" value="InterPro"/>
</dbReference>
<feature type="domain" description="Glycoside hydrolase family 2 immunoglobulin-like beta-sandwich" evidence="4">
    <location>
        <begin position="221"/>
        <end position="324"/>
    </location>
</feature>
<dbReference type="Proteomes" id="UP000236449">
    <property type="component" value="Unassembled WGS sequence"/>
</dbReference>
<evidence type="ECO:0008006" key="10">
    <source>
        <dbReference type="Google" id="ProtNLM"/>
    </source>
</evidence>
<dbReference type="Pfam" id="PF00703">
    <property type="entry name" value="Glyco_hydro_2"/>
    <property type="match status" value="1"/>
</dbReference>
<gene>
    <name evidence="8" type="ORF">C1N32_02640</name>
</gene>
<protein>
    <recommendedName>
        <fullName evidence="10">Beta-galactosidase</fullName>
    </recommendedName>
</protein>
<name>A0A2J8I5X0_VIBDI</name>
<dbReference type="Pfam" id="PF18565">
    <property type="entry name" value="Glyco_hydro2_C5"/>
    <property type="match status" value="1"/>
</dbReference>
<dbReference type="InterPro" id="IPR040605">
    <property type="entry name" value="Glyco_hydro2_dom5"/>
</dbReference>
<dbReference type="OrthoDB" id="9758603at2"/>
<feature type="domain" description="Glycosyl hydrolases family 2 sugar binding" evidence="6">
    <location>
        <begin position="94"/>
        <end position="200"/>
    </location>
</feature>
<proteinExistence type="inferred from homology"/>
<dbReference type="Gene3D" id="3.20.20.80">
    <property type="entry name" value="Glycosidases"/>
    <property type="match status" value="1"/>
</dbReference>
<dbReference type="RefSeq" id="WP_102965335.1">
    <property type="nucleotide sequence ID" value="NZ_POSK01000002.1"/>
</dbReference>
<dbReference type="EMBL" id="POSK01000002">
    <property type="protein sequence ID" value="PNI05908.1"/>
    <property type="molecule type" value="Genomic_DNA"/>
</dbReference>
<comment type="caution">
    <text evidence="8">The sequence shown here is derived from an EMBL/GenBank/DDBJ whole genome shotgun (WGS) entry which is preliminary data.</text>
</comment>
<reference evidence="8 9" key="1">
    <citation type="submission" date="2018-01" db="EMBL/GenBank/DDBJ databases">
        <title>Draft genome sequences of six Vibrio diazotrophicus strains isolated from deep-sea sediments of the Baltic Sea.</title>
        <authorList>
            <person name="Castillo D."/>
            <person name="Vandieken V."/>
            <person name="Chiang O."/>
            <person name="Middelboe M."/>
        </authorList>
    </citation>
    <scope>NUCLEOTIDE SEQUENCE [LARGE SCALE GENOMIC DNA]</scope>
    <source>
        <strain evidence="8 9">60.27F</strain>
    </source>
</reference>
<evidence type="ECO:0000259" key="5">
    <source>
        <dbReference type="Pfam" id="PF02836"/>
    </source>
</evidence>
<evidence type="ECO:0000256" key="1">
    <source>
        <dbReference type="ARBA" id="ARBA00007401"/>
    </source>
</evidence>
<dbReference type="Pfam" id="PF02836">
    <property type="entry name" value="Glyco_hydro_2_C"/>
    <property type="match status" value="1"/>
</dbReference>
<evidence type="ECO:0000259" key="6">
    <source>
        <dbReference type="Pfam" id="PF02837"/>
    </source>
</evidence>
<dbReference type="Pfam" id="PF02837">
    <property type="entry name" value="Glyco_hydro_2_N"/>
    <property type="match status" value="1"/>
</dbReference>
<dbReference type="AlphaFoldDB" id="A0A2J8I5X0"/>
<evidence type="ECO:0000313" key="9">
    <source>
        <dbReference type="Proteomes" id="UP000236449"/>
    </source>
</evidence>
<dbReference type="InterPro" id="IPR006102">
    <property type="entry name" value="Ig-like_GH2"/>
</dbReference>
<dbReference type="PANTHER" id="PTHR42732:SF1">
    <property type="entry name" value="BETA-MANNOSIDASE"/>
    <property type="match status" value="1"/>
</dbReference>
<accession>A0A2J8I5X0</accession>